<evidence type="ECO:0000313" key="2">
    <source>
        <dbReference type="EMBL" id="MPM52385.1"/>
    </source>
</evidence>
<keyword evidence="1" id="KW-1133">Transmembrane helix</keyword>
<reference evidence="2" key="1">
    <citation type="submission" date="2019-08" db="EMBL/GenBank/DDBJ databases">
        <authorList>
            <person name="Kucharzyk K."/>
            <person name="Murdoch R.W."/>
            <person name="Higgins S."/>
            <person name="Loffler F."/>
        </authorList>
    </citation>
    <scope>NUCLEOTIDE SEQUENCE</scope>
</reference>
<dbReference type="AlphaFoldDB" id="A0A645AGR3"/>
<keyword evidence="1" id="KW-0472">Membrane</keyword>
<organism evidence="2">
    <name type="scientific">bioreactor metagenome</name>
    <dbReference type="NCBI Taxonomy" id="1076179"/>
    <lineage>
        <taxon>unclassified sequences</taxon>
        <taxon>metagenomes</taxon>
        <taxon>ecological metagenomes</taxon>
    </lineage>
</organism>
<keyword evidence="1" id="KW-0812">Transmembrane</keyword>
<feature type="transmembrane region" description="Helical" evidence="1">
    <location>
        <begin position="20"/>
        <end position="41"/>
    </location>
</feature>
<dbReference type="EMBL" id="VSSQ01013839">
    <property type="protein sequence ID" value="MPM52385.1"/>
    <property type="molecule type" value="Genomic_DNA"/>
</dbReference>
<accession>A0A645AGR3</accession>
<name>A0A645AGR3_9ZZZZ</name>
<sequence>MEFEFFSCVYSLVLNHHLSQVYFIPYVIGIHSPYCLVVLVVQRQVVIAHVGVVHELYACIFGPLALFFVFFLQVRCDCFIPFVLNFQHVFLKNAVHG</sequence>
<protein>
    <submittedName>
        <fullName evidence="2">Uncharacterized protein</fullName>
    </submittedName>
</protein>
<gene>
    <name evidence="2" type="ORF">SDC9_99144</name>
</gene>
<comment type="caution">
    <text evidence="2">The sequence shown here is derived from an EMBL/GenBank/DDBJ whole genome shotgun (WGS) entry which is preliminary data.</text>
</comment>
<proteinExistence type="predicted"/>
<evidence type="ECO:0000256" key="1">
    <source>
        <dbReference type="SAM" id="Phobius"/>
    </source>
</evidence>
<feature type="transmembrane region" description="Helical" evidence="1">
    <location>
        <begin position="53"/>
        <end position="72"/>
    </location>
</feature>